<evidence type="ECO:0000256" key="6">
    <source>
        <dbReference type="ARBA" id="ARBA00022840"/>
    </source>
</evidence>
<evidence type="ECO:0000313" key="9">
    <source>
        <dbReference type="EMBL" id="OCW59679.1"/>
    </source>
</evidence>
<dbReference type="PANTHER" id="PTHR43790">
    <property type="entry name" value="CARBOHYDRATE TRANSPORT ATP-BINDING PROTEIN MG119-RELATED"/>
    <property type="match status" value="1"/>
</dbReference>
<dbReference type="InterPro" id="IPR003593">
    <property type="entry name" value="AAA+_ATPase"/>
</dbReference>
<accession>A0A1C1Z1S3</accession>
<protein>
    <submittedName>
        <fullName evidence="9">Sugar ABC transporter ATP-binding protein</fullName>
    </submittedName>
</protein>
<keyword evidence="10" id="KW-1185">Reference proteome</keyword>
<keyword evidence="3" id="KW-0762">Sugar transport</keyword>
<keyword evidence="4" id="KW-0677">Repeat</keyword>
<evidence type="ECO:0000256" key="4">
    <source>
        <dbReference type="ARBA" id="ARBA00022737"/>
    </source>
</evidence>
<keyword evidence="6 9" id="KW-0067">ATP-binding</keyword>
<dbReference type="GO" id="GO:0016887">
    <property type="term" value="F:ATP hydrolysis activity"/>
    <property type="evidence" value="ECO:0007669"/>
    <property type="project" value="InterPro"/>
</dbReference>
<dbReference type="CDD" id="cd03216">
    <property type="entry name" value="ABC_Carb_Monos_I"/>
    <property type="match status" value="1"/>
</dbReference>
<organism evidence="9 10">
    <name type="scientific">Hoeflea olei</name>
    <dbReference type="NCBI Taxonomy" id="1480615"/>
    <lineage>
        <taxon>Bacteria</taxon>
        <taxon>Pseudomonadati</taxon>
        <taxon>Pseudomonadota</taxon>
        <taxon>Alphaproteobacteria</taxon>
        <taxon>Hyphomicrobiales</taxon>
        <taxon>Rhizobiaceae</taxon>
        <taxon>Hoeflea</taxon>
    </lineage>
</organism>
<evidence type="ECO:0000313" key="10">
    <source>
        <dbReference type="Proteomes" id="UP000094795"/>
    </source>
</evidence>
<gene>
    <name evidence="9" type="ORF">AWJ14_11245</name>
</gene>
<evidence type="ECO:0000256" key="1">
    <source>
        <dbReference type="ARBA" id="ARBA00005417"/>
    </source>
</evidence>
<evidence type="ECO:0000256" key="2">
    <source>
        <dbReference type="ARBA" id="ARBA00022448"/>
    </source>
</evidence>
<dbReference type="SUPFAM" id="SSF52540">
    <property type="entry name" value="P-loop containing nucleoside triphosphate hydrolases"/>
    <property type="match status" value="2"/>
</dbReference>
<dbReference type="PROSITE" id="PS50893">
    <property type="entry name" value="ABC_TRANSPORTER_2"/>
    <property type="match status" value="2"/>
</dbReference>
<comment type="caution">
    <text evidence="9">The sequence shown here is derived from an EMBL/GenBank/DDBJ whole genome shotgun (WGS) entry which is preliminary data.</text>
</comment>
<proteinExistence type="inferred from homology"/>
<sequence>MPRLRLKGVSKRYGATIALGRGDLTLMSGEVHVLMGSNGSGKSTLSKIIAGSVRPDDGVIECDGSVVTIPSPRAARDLGIAVFYQELSLASHRSVVENICLPRLSGTGGLFRNRAGMAAAAAPFIAPFESVLGDGFGLDVPVGRLRADQRQLVEIMKTLAAEPDIFIFDEPTSALDRAQVDCFMTVLRKLKAEGKSIIFISHRMDEIFEIGDRVTIIRDGETVSTSALADTSMDEILRTMTGEEAPGPAVPAVAAAPHVARQPSIKLKVSNLVAPGVNSVSFELAAGEILGFGGLHGQGQSAVLRALFGTAPTRSGDIEVGATRLKGNSPRASIREGLAYVSGDRARDGVIDGRSILENTVPIYALKNHLITASPRSLGTRAADALEQLQTKYQSLFHPISSLSGGNQQKVIVSRWLMAPPQVMLLDDPTKGIDIASKTELFRVLRDLAADGMAILLYSSEDAELLENSDRVLVFNNGRTVRELRGDERTRYHLYHAAYEAA</sequence>
<dbReference type="Pfam" id="PF00005">
    <property type="entry name" value="ABC_tran"/>
    <property type="match status" value="2"/>
</dbReference>
<dbReference type="OrthoDB" id="9805029at2"/>
<dbReference type="AlphaFoldDB" id="A0A1C1Z1S3"/>
<dbReference type="RefSeq" id="WP_066174844.1">
    <property type="nucleotide sequence ID" value="NZ_LQZT01000001.1"/>
</dbReference>
<dbReference type="InterPro" id="IPR003439">
    <property type="entry name" value="ABC_transporter-like_ATP-bd"/>
</dbReference>
<dbReference type="InterPro" id="IPR050107">
    <property type="entry name" value="ABC_carbohydrate_import_ATPase"/>
</dbReference>
<keyword evidence="2" id="KW-0813">Transport</keyword>
<keyword evidence="5" id="KW-0547">Nucleotide-binding</keyword>
<dbReference type="GO" id="GO:0005524">
    <property type="term" value="F:ATP binding"/>
    <property type="evidence" value="ECO:0007669"/>
    <property type="project" value="UniProtKB-KW"/>
</dbReference>
<dbReference type="Gene3D" id="3.40.50.300">
    <property type="entry name" value="P-loop containing nucleotide triphosphate hydrolases"/>
    <property type="match status" value="2"/>
</dbReference>
<dbReference type="CDD" id="cd03215">
    <property type="entry name" value="ABC_Carb_Monos_II"/>
    <property type="match status" value="1"/>
</dbReference>
<dbReference type="InterPro" id="IPR017871">
    <property type="entry name" value="ABC_transporter-like_CS"/>
</dbReference>
<dbReference type="Proteomes" id="UP000094795">
    <property type="component" value="Unassembled WGS sequence"/>
</dbReference>
<dbReference type="EMBL" id="LQZT01000001">
    <property type="protein sequence ID" value="OCW59679.1"/>
    <property type="molecule type" value="Genomic_DNA"/>
</dbReference>
<evidence type="ECO:0000256" key="7">
    <source>
        <dbReference type="ARBA" id="ARBA00023136"/>
    </source>
</evidence>
<comment type="similarity">
    <text evidence="1">Belongs to the ABC transporter superfamily.</text>
</comment>
<name>A0A1C1Z1S3_9HYPH</name>
<evidence type="ECO:0000259" key="8">
    <source>
        <dbReference type="PROSITE" id="PS50893"/>
    </source>
</evidence>
<dbReference type="InterPro" id="IPR027417">
    <property type="entry name" value="P-loop_NTPase"/>
</dbReference>
<dbReference type="SMART" id="SM00382">
    <property type="entry name" value="AAA"/>
    <property type="match status" value="2"/>
</dbReference>
<evidence type="ECO:0000256" key="3">
    <source>
        <dbReference type="ARBA" id="ARBA00022597"/>
    </source>
</evidence>
<evidence type="ECO:0000256" key="5">
    <source>
        <dbReference type="ARBA" id="ARBA00022741"/>
    </source>
</evidence>
<feature type="domain" description="ABC transporter" evidence="8">
    <location>
        <begin position="260"/>
        <end position="502"/>
    </location>
</feature>
<dbReference type="PANTHER" id="PTHR43790:SF9">
    <property type="entry name" value="GALACTOFURANOSE TRANSPORTER ATP-BINDING PROTEIN YTFR"/>
    <property type="match status" value="1"/>
</dbReference>
<dbReference type="PROSITE" id="PS00211">
    <property type="entry name" value="ABC_TRANSPORTER_1"/>
    <property type="match status" value="1"/>
</dbReference>
<keyword evidence="7" id="KW-0472">Membrane</keyword>
<reference evidence="9 10" key="1">
    <citation type="submission" date="2015-12" db="EMBL/GenBank/DDBJ databases">
        <authorList>
            <person name="Shamseldin A."/>
            <person name="Moawad H."/>
            <person name="Abd El-Rahim W.M."/>
            <person name="Sadowsky M.J."/>
        </authorList>
    </citation>
    <scope>NUCLEOTIDE SEQUENCE [LARGE SCALE GENOMIC DNA]</scope>
    <source>
        <strain evidence="9 10">JC234</strain>
    </source>
</reference>
<feature type="domain" description="ABC transporter" evidence="8">
    <location>
        <begin position="4"/>
        <end position="244"/>
    </location>
</feature>
<dbReference type="STRING" id="1480615.AWJ14_11245"/>